<feature type="domain" description="EGF-like" evidence="6">
    <location>
        <begin position="200"/>
        <end position="243"/>
    </location>
</feature>
<dbReference type="PROSITE" id="PS01186">
    <property type="entry name" value="EGF_2"/>
    <property type="match status" value="2"/>
</dbReference>
<evidence type="ECO:0000256" key="2">
    <source>
        <dbReference type="ARBA" id="ARBA00022729"/>
    </source>
</evidence>
<dbReference type="RefSeq" id="XP_014671478.1">
    <property type="nucleotide sequence ID" value="XM_014815992.1"/>
</dbReference>
<evidence type="ECO:0000259" key="6">
    <source>
        <dbReference type="PROSITE" id="PS50026"/>
    </source>
</evidence>
<evidence type="ECO:0000313" key="7">
    <source>
        <dbReference type="Proteomes" id="UP000695022"/>
    </source>
</evidence>
<dbReference type="InterPro" id="IPR000742">
    <property type="entry name" value="EGF"/>
</dbReference>
<gene>
    <name evidence="8" type="primary">LOC106812173</name>
</gene>
<dbReference type="PROSITE" id="PS01187">
    <property type="entry name" value="EGF_CA"/>
    <property type="match status" value="1"/>
</dbReference>
<feature type="non-terminal residue" evidence="8">
    <location>
        <position position="286"/>
    </location>
</feature>
<dbReference type="Gene3D" id="2.10.25.10">
    <property type="entry name" value="Laminin"/>
    <property type="match status" value="3"/>
</dbReference>
<keyword evidence="1 5" id="KW-0245">EGF-like domain</keyword>
<keyword evidence="2" id="KW-0732">Signal</keyword>
<dbReference type="InterPro" id="IPR018097">
    <property type="entry name" value="EGF_Ca-bd_CS"/>
</dbReference>
<dbReference type="PANTHER" id="PTHR24039">
    <property type="entry name" value="FIBRILLIN-RELATED"/>
    <property type="match status" value="1"/>
</dbReference>
<evidence type="ECO:0000256" key="5">
    <source>
        <dbReference type="PROSITE-ProRule" id="PRU00076"/>
    </source>
</evidence>
<dbReference type="GeneID" id="106812173"/>
<keyword evidence="7" id="KW-1185">Reference proteome</keyword>
<dbReference type="PROSITE" id="PS00010">
    <property type="entry name" value="ASX_HYDROXYL"/>
    <property type="match status" value="3"/>
</dbReference>
<dbReference type="InterPro" id="IPR009030">
    <property type="entry name" value="Growth_fac_rcpt_cys_sf"/>
</dbReference>
<keyword evidence="3" id="KW-0677">Repeat</keyword>
<feature type="domain" description="EGF-like" evidence="6">
    <location>
        <begin position="244"/>
        <end position="283"/>
    </location>
</feature>
<dbReference type="SMART" id="SM00181">
    <property type="entry name" value="EGF"/>
    <property type="match status" value="4"/>
</dbReference>
<dbReference type="SMART" id="SM00179">
    <property type="entry name" value="EGF_CA"/>
    <property type="match status" value="3"/>
</dbReference>
<dbReference type="PANTHER" id="PTHR24039:SF58">
    <property type="entry name" value="EGF-LIKE DOMAIN-CONTAINING PROTEIN"/>
    <property type="match status" value="1"/>
</dbReference>
<protein>
    <submittedName>
        <fullName evidence="8">Fibulin-1-like</fullName>
    </submittedName>
</protein>
<dbReference type="InterPro" id="IPR000152">
    <property type="entry name" value="EGF-type_Asp/Asn_hydroxyl_site"/>
</dbReference>
<evidence type="ECO:0000313" key="8">
    <source>
        <dbReference type="RefSeq" id="XP_014671478.1"/>
    </source>
</evidence>
<proteinExistence type="predicted"/>
<evidence type="ECO:0000256" key="1">
    <source>
        <dbReference type="ARBA" id="ARBA00022536"/>
    </source>
</evidence>
<dbReference type="Pfam" id="PF07645">
    <property type="entry name" value="EGF_CA"/>
    <property type="match status" value="2"/>
</dbReference>
<keyword evidence="4" id="KW-1015">Disulfide bond</keyword>
<dbReference type="InterPro" id="IPR049883">
    <property type="entry name" value="NOTCH1_EGF-like"/>
</dbReference>
<sequence>MEQPRVFYQNEGPVGAGLHSESMRGCLEINNQATQLCLDAIGLMEQLKFLRFTWTLLLVTVATVGANVSNEDTFIVDLELGLFACQVETTSDQLRLFNISSMCDGVQDCINRMDEDSARLECRDNCNPECVNGACLNNKSPQCYCDCDYGGDACDIPDVNECKNSPCHNMAYCTNTLGSFYCTCLPGFLDVMGDGTMCMDQNECAEAAGDNLCAEKANCVNVPGSYYCACSDGYQGDGYEKCNDVNECEQAGACGDNARCANTDGSYTCTCIAGYTGDGVTCTVYS</sequence>
<comment type="caution">
    <text evidence="5">Lacks conserved residue(s) required for the propagation of feature annotation.</text>
</comment>
<dbReference type="SUPFAM" id="SSF57184">
    <property type="entry name" value="Growth factor receptor domain"/>
    <property type="match status" value="1"/>
</dbReference>
<reference evidence="8" key="1">
    <citation type="submission" date="2025-08" db="UniProtKB">
        <authorList>
            <consortium name="RefSeq"/>
        </authorList>
    </citation>
    <scope>IDENTIFICATION</scope>
</reference>
<dbReference type="PROSITE" id="PS50026">
    <property type="entry name" value="EGF_3"/>
    <property type="match status" value="3"/>
</dbReference>
<feature type="domain" description="EGF-like" evidence="6">
    <location>
        <begin position="158"/>
        <end position="194"/>
    </location>
</feature>
<dbReference type="CDD" id="cd00054">
    <property type="entry name" value="EGF_CA"/>
    <property type="match status" value="3"/>
</dbReference>
<dbReference type="InterPro" id="IPR001881">
    <property type="entry name" value="EGF-like_Ca-bd_dom"/>
</dbReference>
<dbReference type="InterPro" id="IPR024731">
    <property type="entry name" value="NELL2-like_EGF"/>
</dbReference>
<name>A0ABM1EH07_PRICU</name>
<evidence type="ECO:0000256" key="3">
    <source>
        <dbReference type="ARBA" id="ARBA00022737"/>
    </source>
</evidence>
<accession>A0ABM1EH07</accession>
<evidence type="ECO:0000256" key="4">
    <source>
        <dbReference type="ARBA" id="ARBA00023157"/>
    </source>
</evidence>
<organism evidence="7 8">
    <name type="scientific">Priapulus caudatus</name>
    <name type="common">Priapulid worm</name>
    <dbReference type="NCBI Taxonomy" id="37621"/>
    <lineage>
        <taxon>Eukaryota</taxon>
        <taxon>Metazoa</taxon>
        <taxon>Ecdysozoa</taxon>
        <taxon>Scalidophora</taxon>
        <taxon>Priapulida</taxon>
        <taxon>Priapulimorpha</taxon>
        <taxon>Priapulimorphida</taxon>
        <taxon>Priapulidae</taxon>
        <taxon>Priapulus</taxon>
    </lineage>
</organism>
<dbReference type="Pfam" id="PF12947">
    <property type="entry name" value="EGF_3"/>
    <property type="match status" value="1"/>
</dbReference>
<dbReference type="Proteomes" id="UP000695022">
    <property type="component" value="Unplaced"/>
</dbReference>